<keyword evidence="1" id="KW-0732">Signal</keyword>
<dbReference type="InterPro" id="IPR036397">
    <property type="entry name" value="RNaseH_sf"/>
</dbReference>
<organism evidence="3 4">
    <name type="scientific">Lithocarpus litseifolius</name>
    <dbReference type="NCBI Taxonomy" id="425828"/>
    <lineage>
        <taxon>Eukaryota</taxon>
        <taxon>Viridiplantae</taxon>
        <taxon>Streptophyta</taxon>
        <taxon>Embryophyta</taxon>
        <taxon>Tracheophyta</taxon>
        <taxon>Spermatophyta</taxon>
        <taxon>Magnoliopsida</taxon>
        <taxon>eudicotyledons</taxon>
        <taxon>Gunneridae</taxon>
        <taxon>Pentapetalae</taxon>
        <taxon>rosids</taxon>
        <taxon>fabids</taxon>
        <taxon>Fagales</taxon>
        <taxon>Fagaceae</taxon>
        <taxon>Lithocarpus</taxon>
    </lineage>
</organism>
<keyword evidence="4" id="KW-1185">Reference proteome</keyword>
<feature type="domain" description="RNase H type-1" evidence="2">
    <location>
        <begin position="68"/>
        <end position="198"/>
    </location>
</feature>
<name>A0AAW2CD09_9ROSI</name>
<reference evidence="3 4" key="1">
    <citation type="submission" date="2024-01" db="EMBL/GenBank/DDBJ databases">
        <title>A telomere-to-telomere, gap-free genome of sweet tea (Lithocarpus litseifolius).</title>
        <authorList>
            <person name="Zhou J."/>
        </authorList>
    </citation>
    <scope>NUCLEOTIDE SEQUENCE [LARGE SCALE GENOMIC DNA]</scope>
    <source>
        <strain evidence="3">Zhou-2022a</strain>
        <tissue evidence="3">Leaf</tissue>
    </source>
</reference>
<dbReference type="CDD" id="cd06222">
    <property type="entry name" value="RNase_H_like"/>
    <property type="match status" value="1"/>
</dbReference>
<evidence type="ECO:0000313" key="4">
    <source>
        <dbReference type="Proteomes" id="UP001459277"/>
    </source>
</evidence>
<dbReference type="InterPro" id="IPR053151">
    <property type="entry name" value="RNase_H-like"/>
</dbReference>
<dbReference type="InterPro" id="IPR012337">
    <property type="entry name" value="RNaseH-like_sf"/>
</dbReference>
<dbReference type="Proteomes" id="UP001459277">
    <property type="component" value="Unassembled WGS sequence"/>
</dbReference>
<dbReference type="PANTHER" id="PTHR47723">
    <property type="entry name" value="OS05G0353850 PROTEIN"/>
    <property type="match status" value="1"/>
</dbReference>
<evidence type="ECO:0000256" key="1">
    <source>
        <dbReference type="SAM" id="SignalP"/>
    </source>
</evidence>
<feature type="signal peptide" evidence="1">
    <location>
        <begin position="1"/>
        <end position="18"/>
    </location>
</feature>
<accession>A0AAW2CD09</accession>
<dbReference type="Pfam" id="PF13456">
    <property type="entry name" value="RVT_3"/>
    <property type="match status" value="1"/>
</dbReference>
<proteinExistence type="predicted"/>
<dbReference type="PROSITE" id="PS50879">
    <property type="entry name" value="RNASE_H_1"/>
    <property type="match status" value="1"/>
</dbReference>
<dbReference type="InterPro" id="IPR002156">
    <property type="entry name" value="RNaseH_domain"/>
</dbReference>
<dbReference type="PANTHER" id="PTHR47723:SF19">
    <property type="entry name" value="POLYNUCLEOTIDYL TRANSFERASE, RIBONUCLEASE H-LIKE SUPERFAMILY PROTEIN"/>
    <property type="match status" value="1"/>
</dbReference>
<sequence>MEHQWATIFLFGIWNLWCFRNKRLFARPSPFNLRKTVDNQVAEFFYCVLDHATGIKTKRVTVGWTKPQPLWAKLNTDGSALGNPGIAGGGGIIRDCHGEWISGFARSIGFTTSFAAEFWALRDGLMLCLSLGINAVEVEVDASSVVSLLANVAETNSEIASLVDDCRNMLKRIPQARLKHCYREGNKCADRLARLGTDMEENFVIFDAPPTVVVSLLFLDKLGSTQERFCNEVVLTT</sequence>
<evidence type="ECO:0000313" key="3">
    <source>
        <dbReference type="EMBL" id="KAK9995392.1"/>
    </source>
</evidence>
<dbReference type="InterPro" id="IPR044730">
    <property type="entry name" value="RNase_H-like_dom_plant"/>
</dbReference>
<dbReference type="GO" id="GO:0004523">
    <property type="term" value="F:RNA-DNA hybrid ribonuclease activity"/>
    <property type="evidence" value="ECO:0007669"/>
    <property type="project" value="InterPro"/>
</dbReference>
<gene>
    <name evidence="3" type="ORF">SO802_020078</name>
</gene>
<dbReference type="GO" id="GO:0003676">
    <property type="term" value="F:nucleic acid binding"/>
    <property type="evidence" value="ECO:0007669"/>
    <property type="project" value="InterPro"/>
</dbReference>
<dbReference type="AlphaFoldDB" id="A0AAW2CD09"/>
<dbReference type="SUPFAM" id="SSF53098">
    <property type="entry name" value="Ribonuclease H-like"/>
    <property type="match status" value="1"/>
</dbReference>
<feature type="chain" id="PRO_5044013736" description="RNase H type-1 domain-containing protein" evidence="1">
    <location>
        <begin position="19"/>
        <end position="237"/>
    </location>
</feature>
<protein>
    <recommendedName>
        <fullName evidence="2">RNase H type-1 domain-containing protein</fullName>
    </recommendedName>
</protein>
<evidence type="ECO:0000259" key="2">
    <source>
        <dbReference type="PROSITE" id="PS50879"/>
    </source>
</evidence>
<comment type="caution">
    <text evidence="3">The sequence shown here is derived from an EMBL/GenBank/DDBJ whole genome shotgun (WGS) entry which is preliminary data.</text>
</comment>
<dbReference type="EMBL" id="JAZDWU010000007">
    <property type="protein sequence ID" value="KAK9995392.1"/>
    <property type="molecule type" value="Genomic_DNA"/>
</dbReference>
<dbReference type="Gene3D" id="3.30.420.10">
    <property type="entry name" value="Ribonuclease H-like superfamily/Ribonuclease H"/>
    <property type="match status" value="1"/>
</dbReference>